<gene>
    <name evidence="5" type="ORF">JJQ60_05860</name>
</gene>
<sequence>MKCKLHSIHKKWILMLFLALCNLFNVDAQCEPNAEGKYFVVFRNKPEPDDFPLTQTERYTNENGYVIDEQVYFDVYCKNCDYSNPNIGHYGYIYSHAEHASPETPPGTKLYRSNGFVHDVSHYASQPVSTLDALDQATAYMTNYYGSETGNCSEPYDDEFPYGFCAGLGFTTYHTEYLIHPDGESSTYINADDMYVEKIVYYNALDNTFKDVYTQADGVIETAICCLYDIEPTAYFGDKNLDTGSNDDLIWNADDPFDFTKAFKFENLDGNLLPEEDVAKVKWYVEDRSKQGDERFIYIDPNAPYNTPTAYYFNGEKNVDQWGSVEIKAEYTCGEDDEILTVYSNVEIIDIGTYFRNSSGDIIRWNKGVYDKYPAAYNGFYDPSKDIVMHSHGWQPGANSRHKANPVANPERERLASDGIQDWHGNYNVALFFWTQSAEHLNGVTPTLLNFLNPAARPIQDNPKWVRENGSETRVGIESDPLGSVCASQIDEILTTTGFNYASKEVRLVGHSFGAIMMTKTSEVLGTSKIDRLTWLDPATTPAFLTYYRDNIMPNPSILPPVEWYQSSAYDYAWVPFSAFVSDPRWDVYNWMISKTTYVRLDPIWEPGYPTGDGLLHGSAREHYYKSLTEAQPKIVKSVESTPSGFFDFTCPDDTIKSQRIMNWVAGNSITPLFNRCFEIDGPRNGPSAAASLDDLAFYKGRVLEQVWGTTTVSVADDRYSLRHADNQGNQIGQSYEEVDLSIQVQNNVDNVVITWSTTAASVRSSTTKNAQGKAATPNYYLIVDKDFKVIGYSSGNTYTVQGLIPETNYEFYVLPVGSDGYPTGYDRVSAETTAYTAIWTGGAANFQPDKKTWHKVEFSSPMYQPSVVMGPVSSTDAEPVTVRVRNVTNNGFEYQFDEWNYQDGERFYYETVHWMAVSKDVPNLAGIPLRSGTIDKVNHNYKEVTFSSEFSEKPIVFTQTTSFNGGAAVVTRVKDVTTTGFKVRVQEEEKEDDLHAKESVSYIAFTPGEHVLPSGTKIVIGREMVRHEIKGINLSGFDDSYSYLIAGTQTVNGGDPISLRYNTFNKDLVELRVEEEQSFDPEIKHAYEEVGYLIYGMEATENASRASKITNTDTAFKLFPNPTTGKIFLNSKIIIKKATVLDIHGRVLLDIDIMNKNQEIDVSGLKTGMYMLQIVTDQNEQRSLTFIKS</sequence>
<feature type="chain" id="PRO_5037947603" evidence="2">
    <location>
        <begin position="29"/>
        <end position="1190"/>
    </location>
</feature>
<evidence type="ECO:0000259" key="3">
    <source>
        <dbReference type="Pfam" id="PF09458"/>
    </source>
</evidence>
<reference evidence="5" key="1">
    <citation type="submission" date="2021-01" db="EMBL/GenBank/DDBJ databases">
        <authorList>
            <person name="Zhong Y.L."/>
        </authorList>
    </citation>
    <scope>NUCLEOTIDE SEQUENCE</scope>
    <source>
        <strain evidence="5">KCTC 23302</strain>
    </source>
</reference>
<dbReference type="InterPro" id="IPR019019">
    <property type="entry name" value="H-type_lectin_domain"/>
</dbReference>
<protein>
    <submittedName>
        <fullName evidence="5">T9SS type A sorting domain-containing protein</fullName>
    </submittedName>
</protein>
<feature type="domain" description="H-type lectin" evidence="3">
    <location>
        <begin position="943"/>
        <end position="1006"/>
    </location>
</feature>
<dbReference type="AlphaFoldDB" id="A0A937A0Z8"/>
<keyword evidence="6" id="KW-1185">Reference proteome</keyword>
<dbReference type="Pfam" id="PF09458">
    <property type="entry name" value="H_lectin"/>
    <property type="match status" value="1"/>
</dbReference>
<comment type="caution">
    <text evidence="5">The sequence shown here is derived from an EMBL/GenBank/DDBJ whole genome shotgun (WGS) entry which is preliminary data.</text>
</comment>
<keyword evidence="1 2" id="KW-0732">Signal</keyword>
<dbReference type="Gene3D" id="2.60.40.2080">
    <property type="match status" value="2"/>
</dbReference>
<evidence type="ECO:0000313" key="5">
    <source>
        <dbReference type="EMBL" id="MBL0683030.1"/>
    </source>
</evidence>
<evidence type="ECO:0000259" key="4">
    <source>
        <dbReference type="Pfam" id="PF18962"/>
    </source>
</evidence>
<dbReference type="RefSeq" id="WP_201917644.1">
    <property type="nucleotide sequence ID" value="NZ_BAABAX010000023.1"/>
</dbReference>
<accession>A0A937A0Z8</accession>
<feature type="domain" description="Secretion system C-terminal sorting" evidence="4">
    <location>
        <begin position="1119"/>
        <end position="1182"/>
    </location>
</feature>
<dbReference type="Proteomes" id="UP000651057">
    <property type="component" value="Unassembled WGS sequence"/>
</dbReference>
<organism evidence="5 6">
    <name type="scientific">Aquimarina mytili</name>
    <dbReference type="NCBI Taxonomy" id="874423"/>
    <lineage>
        <taxon>Bacteria</taxon>
        <taxon>Pseudomonadati</taxon>
        <taxon>Bacteroidota</taxon>
        <taxon>Flavobacteriia</taxon>
        <taxon>Flavobacteriales</taxon>
        <taxon>Flavobacteriaceae</taxon>
        <taxon>Aquimarina</taxon>
    </lineage>
</organism>
<proteinExistence type="predicted"/>
<name>A0A937A0Z8_9FLAO</name>
<dbReference type="GO" id="GO:0007155">
    <property type="term" value="P:cell adhesion"/>
    <property type="evidence" value="ECO:0007669"/>
    <property type="project" value="InterPro"/>
</dbReference>
<dbReference type="EMBL" id="JAERQJ010000002">
    <property type="protein sequence ID" value="MBL0683030.1"/>
    <property type="molecule type" value="Genomic_DNA"/>
</dbReference>
<dbReference type="Pfam" id="PF18962">
    <property type="entry name" value="Por_Secre_tail"/>
    <property type="match status" value="1"/>
</dbReference>
<evidence type="ECO:0000256" key="1">
    <source>
        <dbReference type="ARBA" id="ARBA00022729"/>
    </source>
</evidence>
<evidence type="ECO:0000256" key="2">
    <source>
        <dbReference type="SAM" id="SignalP"/>
    </source>
</evidence>
<dbReference type="GO" id="GO:0030246">
    <property type="term" value="F:carbohydrate binding"/>
    <property type="evidence" value="ECO:0007669"/>
    <property type="project" value="InterPro"/>
</dbReference>
<dbReference type="InterPro" id="IPR026444">
    <property type="entry name" value="Secre_tail"/>
</dbReference>
<dbReference type="SUPFAM" id="SSF141086">
    <property type="entry name" value="Agglutinin HPA-like"/>
    <property type="match status" value="1"/>
</dbReference>
<dbReference type="Gene3D" id="3.40.50.1820">
    <property type="entry name" value="alpha/beta hydrolase"/>
    <property type="match status" value="1"/>
</dbReference>
<dbReference type="InterPro" id="IPR029058">
    <property type="entry name" value="AB_hydrolase_fold"/>
</dbReference>
<evidence type="ECO:0000313" key="6">
    <source>
        <dbReference type="Proteomes" id="UP000651057"/>
    </source>
</evidence>
<dbReference type="NCBIfam" id="TIGR04183">
    <property type="entry name" value="Por_Secre_tail"/>
    <property type="match status" value="1"/>
</dbReference>
<dbReference type="InterPro" id="IPR037221">
    <property type="entry name" value="H-type_lectin_dom_sf"/>
</dbReference>
<feature type="signal peptide" evidence="2">
    <location>
        <begin position="1"/>
        <end position="28"/>
    </location>
</feature>